<reference evidence="1" key="4">
    <citation type="submission" date="2024-05" db="EMBL/GenBank/DDBJ databases">
        <authorList>
            <person name="Sun Q."/>
            <person name="Zhou Y."/>
        </authorList>
    </citation>
    <scope>NUCLEOTIDE SEQUENCE</scope>
    <source>
        <strain evidence="1">CGMCC 1.11013</strain>
    </source>
</reference>
<dbReference type="STRING" id="1071679.BG57_00435"/>
<name>A0A069PBD5_9BURK</name>
<sequence length="174" mass="18087">MAIYKLGDDAPTIHESVFLADTATIIGQVTLEENASVWPGAALRGDNEPIVVGRGSNVQEGAVLHADPGFPLTIANDVTVGHQAMLHGCTIGEGTLVGIQAVVLNGAVIGRNCLVGAGAIVTEGKVFPDNTLILGAPAKAVREIGEADIARMRAATASYADRREYYKAQLVRIG</sequence>
<evidence type="ECO:0000313" key="3">
    <source>
        <dbReference type="Proteomes" id="UP000027439"/>
    </source>
</evidence>
<dbReference type="InterPro" id="IPR047324">
    <property type="entry name" value="LbH_gamma_CA-like"/>
</dbReference>
<evidence type="ECO:0000313" key="1">
    <source>
        <dbReference type="EMBL" id="GGD66808.1"/>
    </source>
</evidence>
<evidence type="ECO:0000313" key="4">
    <source>
        <dbReference type="Proteomes" id="UP000597138"/>
    </source>
</evidence>
<dbReference type="EMBL" id="JFHE01000001">
    <property type="protein sequence ID" value="KDR37129.1"/>
    <property type="molecule type" value="Genomic_DNA"/>
</dbReference>
<dbReference type="InterPro" id="IPR011004">
    <property type="entry name" value="Trimer_LpxA-like_sf"/>
</dbReference>
<protein>
    <submittedName>
        <fullName evidence="1 2">Anhydrase</fullName>
    </submittedName>
</protein>
<dbReference type="eggNOG" id="COG0663">
    <property type="taxonomic scope" value="Bacteria"/>
</dbReference>
<dbReference type="InterPro" id="IPR001451">
    <property type="entry name" value="Hexapep"/>
</dbReference>
<reference evidence="2 3" key="2">
    <citation type="submission" date="2014-03" db="EMBL/GenBank/DDBJ databases">
        <title>Draft Genome Sequences of Four Burkholderia Strains.</title>
        <authorList>
            <person name="Liu X.Y."/>
            <person name="Li C.X."/>
            <person name="Xu J.H."/>
        </authorList>
    </citation>
    <scope>NUCLEOTIDE SEQUENCE [LARGE SCALE GENOMIC DNA]</scope>
    <source>
        <strain evidence="2 3">R27</strain>
    </source>
</reference>
<dbReference type="EMBL" id="BMEG01000003">
    <property type="protein sequence ID" value="GGD66808.1"/>
    <property type="molecule type" value="Genomic_DNA"/>
</dbReference>
<evidence type="ECO:0000313" key="2">
    <source>
        <dbReference type="EMBL" id="KDR37129.1"/>
    </source>
</evidence>
<dbReference type="PANTHER" id="PTHR13061:SF29">
    <property type="entry name" value="GAMMA CARBONIC ANHYDRASE-LIKE 1, MITOCHONDRIAL-RELATED"/>
    <property type="match status" value="1"/>
</dbReference>
<dbReference type="InterPro" id="IPR050484">
    <property type="entry name" value="Transf_Hexapept/Carb_Anhydrase"/>
</dbReference>
<comment type="caution">
    <text evidence="2">The sequence shown here is derived from an EMBL/GenBank/DDBJ whole genome shotgun (WGS) entry which is preliminary data.</text>
</comment>
<reference evidence="4" key="3">
    <citation type="journal article" date="2019" name="Int. J. Syst. Evol. Microbiol.">
        <title>The Global Catalogue of Microorganisms (GCM) 10K type strain sequencing project: providing services to taxonomists for standard genome sequencing and annotation.</title>
        <authorList>
            <consortium name="The Broad Institute Genomics Platform"/>
            <consortium name="The Broad Institute Genome Sequencing Center for Infectious Disease"/>
            <person name="Wu L."/>
            <person name="Ma J."/>
        </authorList>
    </citation>
    <scope>NUCLEOTIDE SEQUENCE [LARGE SCALE GENOMIC DNA]</scope>
    <source>
        <strain evidence="4">CGMCC 1.11013</strain>
    </source>
</reference>
<dbReference type="OrthoDB" id="9803036at2"/>
<dbReference type="PANTHER" id="PTHR13061">
    <property type="entry name" value="DYNACTIN SUBUNIT P25"/>
    <property type="match status" value="1"/>
</dbReference>
<reference evidence="1" key="1">
    <citation type="journal article" date="2014" name="Int. J. Syst. Evol. Microbiol.">
        <title>Complete genome of a new Firmicutes species belonging to the dominant human colonic microbiota ('Ruminococcus bicirculans') reveals two chromosomes and a selective capacity to utilize plant glucans.</title>
        <authorList>
            <consortium name="NISC Comparative Sequencing Program"/>
            <person name="Wegmann U."/>
            <person name="Louis P."/>
            <person name="Goesmann A."/>
            <person name="Henrissat B."/>
            <person name="Duncan S.H."/>
            <person name="Flint H.J."/>
        </authorList>
    </citation>
    <scope>NUCLEOTIDE SEQUENCE</scope>
    <source>
        <strain evidence="1">CGMCC 1.11013</strain>
    </source>
</reference>
<dbReference type="SUPFAM" id="SSF51161">
    <property type="entry name" value="Trimeric LpxA-like enzymes"/>
    <property type="match status" value="1"/>
</dbReference>
<proteinExistence type="predicted"/>
<organism evidence="2 3">
    <name type="scientific">Caballeronia grimmiae</name>
    <dbReference type="NCBI Taxonomy" id="1071679"/>
    <lineage>
        <taxon>Bacteria</taxon>
        <taxon>Pseudomonadati</taxon>
        <taxon>Pseudomonadota</taxon>
        <taxon>Betaproteobacteria</taxon>
        <taxon>Burkholderiales</taxon>
        <taxon>Burkholderiaceae</taxon>
        <taxon>Caballeronia</taxon>
    </lineage>
</organism>
<dbReference type="Proteomes" id="UP000027439">
    <property type="component" value="Unassembled WGS sequence"/>
</dbReference>
<accession>A0A069PBD5</accession>
<dbReference type="Pfam" id="PF00132">
    <property type="entry name" value="Hexapep"/>
    <property type="match status" value="1"/>
</dbReference>
<dbReference type="AlphaFoldDB" id="A0A069PBD5"/>
<dbReference type="Gene3D" id="2.160.10.10">
    <property type="entry name" value="Hexapeptide repeat proteins"/>
    <property type="match status" value="1"/>
</dbReference>
<dbReference type="CDD" id="cd04645">
    <property type="entry name" value="LbH_gamma_CA_like"/>
    <property type="match status" value="1"/>
</dbReference>
<dbReference type="RefSeq" id="WP_035959436.1">
    <property type="nucleotide sequence ID" value="NZ_BMEG01000003.1"/>
</dbReference>
<gene>
    <name evidence="2" type="ORF">BG57_00435</name>
    <name evidence="1" type="ORF">GCM10010985_21350</name>
</gene>
<dbReference type="Proteomes" id="UP000597138">
    <property type="component" value="Unassembled WGS sequence"/>
</dbReference>
<keyword evidence="4" id="KW-1185">Reference proteome</keyword>